<proteinExistence type="inferred from homology"/>
<name>A0AAV7K201_9METZ</name>
<evidence type="ECO:0000313" key="4">
    <source>
        <dbReference type="Proteomes" id="UP001165289"/>
    </source>
</evidence>
<dbReference type="Pfam" id="PF13915">
    <property type="entry name" value="DUF4210"/>
    <property type="match status" value="1"/>
</dbReference>
<gene>
    <name evidence="3" type="ORF">LOD99_2486</name>
</gene>
<reference evidence="3 4" key="1">
    <citation type="journal article" date="2023" name="BMC Biol.">
        <title>The compact genome of the sponge Oopsacas minuta (Hexactinellida) is lacking key metazoan core genes.</title>
        <authorList>
            <person name="Santini S."/>
            <person name="Schenkelaars Q."/>
            <person name="Jourda C."/>
            <person name="Duchesne M."/>
            <person name="Belahbib H."/>
            <person name="Rocher C."/>
            <person name="Selva M."/>
            <person name="Riesgo A."/>
            <person name="Vervoort M."/>
            <person name="Leys S.P."/>
            <person name="Kodjabachian L."/>
            <person name="Le Bivic A."/>
            <person name="Borchiellini C."/>
            <person name="Claverie J.M."/>
            <person name="Renard E."/>
        </authorList>
    </citation>
    <scope>NUCLEOTIDE SEQUENCE [LARGE SCALE GENOMIC DNA]</scope>
    <source>
        <strain evidence="3">SPO-2</strain>
    </source>
</reference>
<dbReference type="Pfam" id="PF13889">
    <property type="entry name" value="Chromosome_seg"/>
    <property type="match status" value="1"/>
</dbReference>
<evidence type="ECO:0000256" key="1">
    <source>
        <dbReference type="ARBA" id="ARBA00034497"/>
    </source>
</evidence>
<keyword evidence="4" id="KW-1185">Reference proteome</keyword>
<dbReference type="InterPro" id="IPR033473">
    <property type="entry name" value="Atos-like_C"/>
</dbReference>
<comment type="caution">
    <text evidence="3">The sequence shown here is derived from an EMBL/GenBank/DDBJ whole genome shotgun (WGS) entry which is preliminary data.</text>
</comment>
<feature type="domain" description="Atos-like conserved" evidence="2">
    <location>
        <begin position="319"/>
        <end position="378"/>
    </location>
</feature>
<protein>
    <recommendedName>
        <fullName evidence="2">Atos-like conserved domain-containing protein</fullName>
    </recommendedName>
</protein>
<dbReference type="Proteomes" id="UP001165289">
    <property type="component" value="Unassembled WGS sequence"/>
</dbReference>
<evidence type="ECO:0000259" key="2">
    <source>
        <dbReference type="SMART" id="SM01177"/>
    </source>
</evidence>
<dbReference type="EMBL" id="JAKMXF010000210">
    <property type="protein sequence ID" value="KAI6655197.1"/>
    <property type="molecule type" value="Genomic_DNA"/>
</dbReference>
<dbReference type="PANTHER" id="PTHR13199">
    <property type="entry name" value="GH03947P"/>
    <property type="match status" value="1"/>
</dbReference>
<organism evidence="3 4">
    <name type="scientific">Oopsacas minuta</name>
    <dbReference type="NCBI Taxonomy" id="111878"/>
    <lineage>
        <taxon>Eukaryota</taxon>
        <taxon>Metazoa</taxon>
        <taxon>Porifera</taxon>
        <taxon>Hexactinellida</taxon>
        <taxon>Hexasterophora</taxon>
        <taxon>Lyssacinosida</taxon>
        <taxon>Leucopsacidae</taxon>
        <taxon>Oopsacas</taxon>
    </lineage>
</organism>
<dbReference type="SMART" id="SM01177">
    <property type="entry name" value="DUF4210"/>
    <property type="match status" value="1"/>
</dbReference>
<accession>A0AAV7K201</accession>
<dbReference type="InterPro" id="IPR025261">
    <property type="entry name" value="Atos-like_cons_dom"/>
</dbReference>
<sequence>MSLYANTYTQPCFHVDEFDTSLSTFIHTLIKICFEYNIQQNSNRLSELQVEEDERIEQLLKRNIPFSIQIFNFAFNPWEESSIQTEALQIEWNFQKVRHKNCCGLYPNEVLETLRPSGILRDIIFPDHVDNISARFTAPGESDYLNFSSSPLLTKHHILFPYNFCVELTISNENSFQIERALSVPKSIVPDVNPSENFICRSPKFSLPIDLNLSGCRNEEFESPLSSDYSVRSVEIPYNIQCLTFSEPISLKRKESFATDSFSKRLRFQAEQEHAATPTPNRTRSFSLPFPGSPIPTARTKFNFQRSLSLTDPNKTHCLLGSFQESMINGRLQPLGMLNGFKIELAASGTFCPKHWSLDLSTAFFTSSTKERGPSQYFGQSDLSSLGKHGYHIPKKGTVQMTLFNPNQTVIKVFFIRFDMTDMPVRTQTFIRQRTLAIDKFGNSCLQYLIHLSFICTKSNKLYLHNNIRVIFTPSGIDLDTKITTEIEQPNNPKYSLISQQDRTTSKL</sequence>
<dbReference type="PANTHER" id="PTHR13199:SF11">
    <property type="entry name" value="PROTEIN ATOSSA"/>
    <property type="match status" value="1"/>
</dbReference>
<evidence type="ECO:0000313" key="3">
    <source>
        <dbReference type="EMBL" id="KAI6655197.1"/>
    </source>
</evidence>
<dbReference type="InterPro" id="IPR051506">
    <property type="entry name" value="ATOS_Transcription_Regulators"/>
</dbReference>
<comment type="similarity">
    <text evidence="1">Belongs to the ATOS family.</text>
</comment>
<dbReference type="AlphaFoldDB" id="A0AAV7K201"/>